<dbReference type="Proteomes" id="UP000091820">
    <property type="component" value="Unassembled WGS sequence"/>
</dbReference>
<keyword evidence="4" id="KW-0238">DNA-binding</keyword>
<dbReference type="GO" id="GO:0003677">
    <property type="term" value="F:DNA binding"/>
    <property type="evidence" value="ECO:0007669"/>
    <property type="project" value="UniProtKB-KW"/>
</dbReference>
<sequence>MVFLLLSIIHFSRIFTEFKIKLFFFRRAFTYVCATMRKCLACGYKRDLVSEHRQLRRIPDDKREDWLRILKMKGLTTKDLYICECHFPSEGKDVAPCLNLDVKEFSQFNEMMDEDPCNSFDAKKVKIEKGLESETMAIPNDLFALTLKKFPNVWKQEAFPAQIQMDWESLAEVLSQKMAKKVTSNMAKRKLNNIKTHLKQKEKLLARNPAKRFHVALLPFRFLAKQMELKLVCRNLETTQVKAEDRYATLLEKREYLEATLDVPNDSNDSEEC</sequence>
<evidence type="ECO:0000313" key="6">
    <source>
        <dbReference type="EnsemblMetazoa" id="GBRI030398-PA"/>
    </source>
</evidence>
<evidence type="ECO:0000256" key="1">
    <source>
        <dbReference type="ARBA" id="ARBA00022723"/>
    </source>
</evidence>
<keyword evidence="1" id="KW-0479">Metal-binding</keyword>
<evidence type="ECO:0000256" key="4">
    <source>
        <dbReference type="ARBA" id="ARBA00023125"/>
    </source>
</evidence>
<proteinExistence type="predicted"/>
<evidence type="ECO:0000259" key="5">
    <source>
        <dbReference type="SMART" id="SM00980"/>
    </source>
</evidence>
<keyword evidence="3" id="KW-0862">Zinc</keyword>
<evidence type="ECO:0000256" key="2">
    <source>
        <dbReference type="ARBA" id="ARBA00022771"/>
    </source>
</evidence>
<dbReference type="AlphaFoldDB" id="A0A1A9WSH2"/>
<reference evidence="6" key="2">
    <citation type="submission" date="2020-05" db="UniProtKB">
        <authorList>
            <consortium name="EnsemblMetazoa"/>
        </authorList>
    </citation>
    <scope>IDENTIFICATION</scope>
    <source>
        <strain evidence="6">IAEA</strain>
    </source>
</reference>
<protein>
    <recommendedName>
        <fullName evidence="5">THAP-type domain-containing protein</fullName>
    </recommendedName>
</protein>
<evidence type="ECO:0000256" key="3">
    <source>
        <dbReference type="ARBA" id="ARBA00022833"/>
    </source>
</evidence>
<feature type="domain" description="THAP-type" evidence="5">
    <location>
        <begin position="37"/>
        <end position="105"/>
    </location>
</feature>
<keyword evidence="7" id="KW-1185">Reference proteome</keyword>
<dbReference type="SMART" id="SM00980">
    <property type="entry name" value="THAP"/>
    <property type="match status" value="1"/>
</dbReference>
<evidence type="ECO:0000313" key="7">
    <source>
        <dbReference type="Proteomes" id="UP000091820"/>
    </source>
</evidence>
<keyword evidence="2" id="KW-0863">Zinc-finger</keyword>
<accession>A0A1A9WSH2</accession>
<reference evidence="7" key="1">
    <citation type="submission" date="2014-03" db="EMBL/GenBank/DDBJ databases">
        <authorList>
            <person name="Aksoy S."/>
            <person name="Warren W."/>
            <person name="Wilson R.K."/>
        </authorList>
    </citation>
    <scope>NUCLEOTIDE SEQUENCE [LARGE SCALE GENOMIC DNA]</scope>
    <source>
        <strain evidence="7">IAEA</strain>
    </source>
</reference>
<name>A0A1A9WSH2_9MUSC</name>
<dbReference type="EnsemblMetazoa" id="GBRI030398-RA">
    <property type="protein sequence ID" value="GBRI030398-PA"/>
    <property type="gene ID" value="GBRI030398"/>
</dbReference>
<organism evidence="6 7">
    <name type="scientific">Glossina brevipalpis</name>
    <dbReference type="NCBI Taxonomy" id="37001"/>
    <lineage>
        <taxon>Eukaryota</taxon>
        <taxon>Metazoa</taxon>
        <taxon>Ecdysozoa</taxon>
        <taxon>Arthropoda</taxon>
        <taxon>Hexapoda</taxon>
        <taxon>Insecta</taxon>
        <taxon>Pterygota</taxon>
        <taxon>Neoptera</taxon>
        <taxon>Endopterygota</taxon>
        <taxon>Diptera</taxon>
        <taxon>Brachycera</taxon>
        <taxon>Muscomorpha</taxon>
        <taxon>Hippoboscoidea</taxon>
        <taxon>Glossinidae</taxon>
        <taxon>Glossina</taxon>
    </lineage>
</organism>
<dbReference type="VEuPathDB" id="VectorBase:GBRI030398"/>
<dbReference type="GO" id="GO:0008270">
    <property type="term" value="F:zinc ion binding"/>
    <property type="evidence" value="ECO:0007669"/>
    <property type="project" value="UniProtKB-KW"/>
</dbReference>
<dbReference type="InterPro" id="IPR006612">
    <property type="entry name" value="THAP_Znf"/>
</dbReference>